<dbReference type="SMART" id="SM00448">
    <property type="entry name" value="REC"/>
    <property type="match status" value="1"/>
</dbReference>
<protein>
    <submittedName>
        <fullName evidence="7">Transcriptional regulatory protein TdiR</fullName>
    </submittedName>
</protein>
<evidence type="ECO:0000259" key="5">
    <source>
        <dbReference type="PROSITE" id="PS50043"/>
    </source>
</evidence>
<evidence type="ECO:0000313" key="7">
    <source>
        <dbReference type="EMBL" id="CAG4883889.1"/>
    </source>
</evidence>
<evidence type="ECO:0000313" key="8">
    <source>
        <dbReference type="Proteomes" id="UP000742786"/>
    </source>
</evidence>
<feature type="domain" description="HTH luxR-type" evidence="5">
    <location>
        <begin position="139"/>
        <end position="204"/>
    </location>
</feature>
<proteinExistence type="predicted"/>
<dbReference type="CDD" id="cd06170">
    <property type="entry name" value="LuxR_C_like"/>
    <property type="match status" value="1"/>
</dbReference>
<evidence type="ECO:0000256" key="1">
    <source>
        <dbReference type="ARBA" id="ARBA00023015"/>
    </source>
</evidence>
<dbReference type="Pfam" id="PF00196">
    <property type="entry name" value="GerE"/>
    <property type="match status" value="1"/>
</dbReference>
<dbReference type="PANTHER" id="PTHR44688:SF16">
    <property type="entry name" value="DNA-BINDING TRANSCRIPTIONAL ACTIVATOR DEVR_DOSR"/>
    <property type="match status" value="1"/>
</dbReference>
<keyword evidence="8" id="KW-1185">Reference proteome</keyword>
<dbReference type="InterPro" id="IPR036388">
    <property type="entry name" value="WH-like_DNA-bd_sf"/>
</dbReference>
<keyword evidence="4" id="KW-0597">Phosphoprotein</keyword>
<feature type="modified residue" description="4-aspartylphosphate" evidence="4">
    <location>
        <position position="58"/>
    </location>
</feature>
<dbReference type="PRINTS" id="PR00038">
    <property type="entry name" value="HTHLUXR"/>
</dbReference>
<dbReference type="PROSITE" id="PS50110">
    <property type="entry name" value="RESPONSE_REGULATORY"/>
    <property type="match status" value="1"/>
</dbReference>
<dbReference type="PROSITE" id="PS00622">
    <property type="entry name" value="HTH_LUXR_1"/>
    <property type="match status" value="1"/>
</dbReference>
<evidence type="ECO:0000259" key="6">
    <source>
        <dbReference type="PROSITE" id="PS50110"/>
    </source>
</evidence>
<dbReference type="EMBL" id="CAJQUM010000001">
    <property type="protein sequence ID" value="CAG4883889.1"/>
    <property type="molecule type" value="Genomic_DNA"/>
</dbReference>
<sequence>MNEQPPVTVFIIDDEPEVSAALVWLLESVKINARAFQAGEDLLRELASFKAPACAVLDLRMPGISGLELLQRMIDMGCRIPVLFLSAHGDVPAAVNAMQLGAIDFLQKPFNSQEFLNSVNRAITLARETYAQQLRESATQKLLTRLSEREKDVLQHVLRGQTSKQIAKLLGISPKTVDVHRANIMRKLDVTTYPDLVNKVRGDTP</sequence>
<dbReference type="Gene3D" id="3.40.50.2300">
    <property type="match status" value="1"/>
</dbReference>
<dbReference type="InterPro" id="IPR001789">
    <property type="entry name" value="Sig_transdc_resp-reg_receiver"/>
</dbReference>
<keyword evidence="3" id="KW-0804">Transcription</keyword>
<feature type="domain" description="Response regulatory" evidence="6">
    <location>
        <begin position="8"/>
        <end position="123"/>
    </location>
</feature>
<name>A0A916J469_9PROT</name>
<dbReference type="PROSITE" id="PS50043">
    <property type="entry name" value="HTH_LUXR_2"/>
    <property type="match status" value="1"/>
</dbReference>
<keyword evidence="1" id="KW-0805">Transcription regulation</keyword>
<dbReference type="SUPFAM" id="SSF52172">
    <property type="entry name" value="CheY-like"/>
    <property type="match status" value="1"/>
</dbReference>
<accession>A0A916J469</accession>
<dbReference type="AlphaFoldDB" id="A0A916J469"/>
<dbReference type="GO" id="GO:0003677">
    <property type="term" value="F:DNA binding"/>
    <property type="evidence" value="ECO:0007669"/>
    <property type="project" value="UniProtKB-KW"/>
</dbReference>
<dbReference type="PANTHER" id="PTHR44688">
    <property type="entry name" value="DNA-BINDING TRANSCRIPTIONAL ACTIVATOR DEVR_DOSR"/>
    <property type="match status" value="1"/>
</dbReference>
<dbReference type="Pfam" id="PF00072">
    <property type="entry name" value="Response_reg"/>
    <property type="match status" value="1"/>
</dbReference>
<evidence type="ECO:0000256" key="4">
    <source>
        <dbReference type="PROSITE-ProRule" id="PRU00169"/>
    </source>
</evidence>
<gene>
    <name evidence="7" type="primary">tdiR</name>
    <name evidence="7" type="ORF">GTOL_11772</name>
</gene>
<evidence type="ECO:0000256" key="2">
    <source>
        <dbReference type="ARBA" id="ARBA00023125"/>
    </source>
</evidence>
<dbReference type="GO" id="GO:0006355">
    <property type="term" value="P:regulation of DNA-templated transcription"/>
    <property type="evidence" value="ECO:0007669"/>
    <property type="project" value="InterPro"/>
</dbReference>
<keyword evidence="2" id="KW-0238">DNA-binding</keyword>
<dbReference type="SMART" id="SM00421">
    <property type="entry name" value="HTH_LUXR"/>
    <property type="match status" value="1"/>
</dbReference>
<dbReference type="Gene3D" id="1.10.10.10">
    <property type="entry name" value="Winged helix-like DNA-binding domain superfamily/Winged helix DNA-binding domain"/>
    <property type="match status" value="1"/>
</dbReference>
<dbReference type="InterPro" id="IPR011006">
    <property type="entry name" value="CheY-like_superfamily"/>
</dbReference>
<comment type="caution">
    <text evidence="7">The sequence shown here is derived from an EMBL/GenBank/DDBJ whole genome shotgun (WGS) entry which is preliminary data.</text>
</comment>
<dbReference type="InterPro" id="IPR000792">
    <property type="entry name" value="Tscrpt_reg_LuxR_C"/>
</dbReference>
<organism evidence="7 8">
    <name type="scientific">Georgfuchsia toluolica</name>
    <dbReference type="NCBI Taxonomy" id="424218"/>
    <lineage>
        <taxon>Bacteria</taxon>
        <taxon>Pseudomonadati</taxon>
        <taxon>Pseudomonadota</taxon>
        <taxon>Betaproteobacteria</taxon>
        <taxon>Nitrosomonadales</taxon>
        <taxon>Sterolibacteriaceae</taxon>
        <taxon>Georgfuchsia</taxon>
    </lineage>
</organism>
<dbReference type="GO" id="GO:0000160">
    <property type="term" value="P:phosphorelay signal transduction system"/>
    <property type="evidence" value="ECO:0007669"/>
    <property type="project" value="InterPro"/>
</dbReference>
<dbReference type="RefSeq" id="WP_220635800.1">
    <property type="nucleotide sequence ID" value="NZ_CAJQUM010000001.1"/>
</dbReference>
<reference evidence="7" key="1">
    <citation type="submission" date="2021-04" db="EMBL/GenBank/DDBJ databases">
        <authorList>
            <person name="Hornung B."/>
        </authorList>
    </citation>
    <scope>NUCLEOTIDE SEQUENCE</scope>
    <source>
        <strain evidence="7">G5G6</strain>
    </source>
</reference>
<evidence type="ECO:0000256" key="3">
    <source>
        <dbReference type="ARBA" id="ARBA00023163"/>
    </source>
</evidence>
<dbReference type="Proteomes" id="UP000742786">
    <property type="component" value="Unassembled WGS sequence"/>
</dbReference>